<evidence type="ECO:0000256" key="1">
    <source>
        <dbReference type="ARBA" id="ARBA00004202"/>
    </source>
</evidence>
<dbReference type="InterPro" id="IPR003593">
    <property type="entry name" value="AAA+_ATPase"/>
</dbReference>
<proteinExistence type="inferred from homology"/>
<dbReference type="PROSITE" id="PS50893">
    <property type="entry name" value="ABC_TRANSPORTER_2"/>
    <property type="match status" value="1"/>
</dbReference>
<keyword evidence="11" id="KW-1185">Reference proteome</keyword>
<dbReference type="RefSeq" id="WP_069688794.1">
    <property type="nucleotide sequence ID" value="NZ_CP017147.1"/>
</dbReference>
<dbReference type="InterPro" id="IPR003439">
    <property type="entry name" value="ABC_transporter-like_ATP-bd"/>
</dbReference>
<evidence type="ECO:0000256" key="6">
    <source>
        <dbReference type="ARBA" id="ARBA00022840"/>
    </source>
</evidence>
<dbReference type="InterPro" id="IPR017871">
    <property type="entry name" value="ABC_transporter-like_CS"/>
</dbReference>
<reference evidence="10 11" key="1">
    <citation type="journal article" date="2015" name="Antonie Van Leeuwenhoek">
        <title>Bosea vaviloviae sp. nov., a new species of slow-growing rhizobia isolated from nodules of the relict species Vavilovia formosa (Stev.) Fed.</title>
        <authorList>
            <person name="Safronova V.I."/>
            <person name="Kuznetsova I.G."/>
            <person name="Sazanova A.L."/>
            <person name="Kimeklis A.K."/>
            <person name="Belimov A.A."/>
            <person name="Andronov E.E."/>
            <person name="Pinaev A.G."/>
            <person name="Chizhevskaya E.P."/>
            <person name="Pukhaev A.R."/>
            <person name="Popov K.P."/>
            <person name="Willems A."/>
            <person name="Tikhonovich I.A."/>
        </authorList>
    </citation>
    <scope>NUCLEOTIDE SEQUENCE [LARGE SCALE GENOMIC DNA]</scope>
    <source>
        <strain evidence="10 11">Vaf18</strain>
    </source>
</reference>
<organism evidence="10 11">
    <name type="scientific">Bosea vaviloviae</name>
    <dbReference type="NCBI Taxonomy" id="1526658"/>
    <lineage>
        <taxon>Bacteria</taxon>
        <taxon>Pseudomonadati</taxon>
        <taxon>Pseudomonadota</taxon>
        <taxon>Alphaproteobacteria</taxon>
        <taxon>Hyphomicrobiales</taxon>
        <taxon>Boseaceae</taxon>
        <taxon>Bosea</taxon>
    </lineage>
</organism>
<dbReference type="Proteomes" id="UP000094969">
    <property type="component" value="Chromosome"/>
</dbReference>
<dbReference type="PIRSF" id="PIRSF039085">
    <property type="entry name" value="ABC_ATPase_HisP"/>
    <property type="match status" value="1"/>
</dbReference>
<name>A0A1D7TWT1_9HYPH</name>
<evidence type="ECO:0000313" key="10">
    <source>
        <dbReference type="EMBL" id="AOO79572.1"/>
    </source>
</evidence>
<evidence type="ECO:0000256" key="2">
    <source>
        <dbReference type="ARBA" id="ARBA00005417"/>
    </source>
</evidence>
<dbReference type="SUPFAM" id="SSF52540">
    <property type="entry name" value="P-loop containing nucleoside triphosphate hydrolases"/>
    <property type="match status" value="1"/>
</dbReference>
<keyword evidence="3" id="KW-0813">Transport</keyword>
<comment type="subcellular location">
    <subcellularLocation>
        <location evidence="1">Cell membrane</location>
        <topology evidence="1">Peripheral membrane protein</topology>
    </subcellularLocation>
</comment>
<dbReference type="PANTHER" id="PTHR43166">
    <property type="entry name" value="AMINO ACID IMPORT ATP-BINDING PROTEIN"/>
    <property type="match status" value="1"/>
</dbReference>
<dbReference type="Gene3D" id="3.40.50.300">
    <property type="entry name" value="P-loop containing nucleotide triphosphate hydrolases"/>
    <property type="match status" value="1"/>
</dbReference>
<dbReference type="Pfam" id="PF00005">
    <property type="entry name" value="ABC_tran"/>
    <property type="match status" value="1"/>
</dbReference>
<evidence type="ECO:0000256" key="8">
    <source>
        <dbReference type="ARBA" id="ARBA00023136"/>
    </source>
</evidence>
<evidence type="ECO:0000256" key="4">
    <source>
        <dbReference type="ARBA" id="ARBA00022475"/>
    </source>
</evidence>
<feature type="domain" description="ABC transporter" evidence="9">
    <location>
        <begin position="8"/>
        <end position="243"/>
    </location>
</feature>
<dbReference type="GO" id="GO:0005886">
    <property type="term" value="C:plasma membrane"/>
    <property type="evidence" value="ECO:0007669"/>
    <property type="project" value="UniProtKB-SubCell"/>
</dbReference>
<evidence type="ECO:0000256" key="7">
    <source>
        <dbReference type="ARBA" id="ARBA00022970"/>
    </source>
</evidence>
<dbReference type="AlphaFoldDB" id="A0A1D7TWT1"/>
<dbReference type="InterPro" id="IPR027417">
    <property type="entry name" value="P-loop_NTPase"/>
</dbReference>
<sequence length="255" mass="27619">MSHASPLISLKGIGKRFGTHAALQGIDLDVAAGSVVVLIGPSGSGKSTLIRCINGLVRPDEGSLTVAGRAVDIYDEGAWQGLRTQIGMVFQDYALFPHLSILRNMTLTPQRRRKLPRAVAEDEARKLLARIGLAHKADDYPSALSGGQQQRVAIVRALAMQPKAILFDEPTSALDPETITSVLDVMRALAREGTTMVVVTHEMGFAREVADRVVFMADGRIVEQGPPAEFFANPQHERTRAFLSNIRSFGEANHA</sequence>
<comment type="similarity">
    <text evidence="2">Belongs to the ABC transporter superfamily.</text>
</comment>
<evidence type="ECO:0000256" key="3">
    <source>
        <dbReference type="ARBA" id="ARBA00022448"/>
    </source>
</evidence>
<dbReference type="KEGG" id="bvv:BHK69_02890"/>
<evidence type="ECO:0000256" key="5">
    <source>
        <dbReference type="ARBA" id="ARBA00022741"/>
    </source>
</evidence>
<dbReference type="STRING" id="1526658.BHK69_02890"/>
<keyword evidence="6 10" id="KW-0067">ATP-binding</keyword>
<dbReference type="CDD" id="cd03262">
    <property type="entry name" value="ABC_HisP_GlnQ"/>
    <property type="match status" value="1"/>
</dbReference>
<gene>
    <name evidence="10" type="ORF">BHK69_02890</name>
</gene>
<dbReference type="InterPro" id="IPR030679">
    <property type="entry name" value="ABC_ATPase_HisP-typ"/>
</dbReference>
<keyword evidence="5" id="KW-0547">Nucleotide-binding</keyword>
<dbReference type="PROSITE" id="PS00211">
    <property type="entry name" value="ABC_TRANSPORTER_1"/>
    <property type="match status" value="1"/>
</dbReference>
<dbReference type="GO" id="GO:0015424">
    <property type="term" value="F:ABC-type amino acid transporter activity"/>
    <property type="evidence" value="ECO:0007669"/>
    <property type="project" value="InterPro"/>
</dbReference>
<protein>
    <submittedName>
        <fullName evidence="10">Ectoine/hydroxyectoine ABC transporter ATP-binding protein EhuA</fullName>
    </submittedName>
</protein>
<dbReference type="InterPro" id="IPR050086">
    <property type="entry name" value="MetN_ABC_transporter-like"/>
</dbReference>
<dbReference type="EMBL" id="CP017147">
    <property type="protein sequence ID" value="AOO79572.1"/>
    <property type="molecule type" value="Genomic_DNA"/>
</dbReference>
<evidence type="ECO:0000313" key="11">
    <source>
        <dbReference type="Proteomes" id="UP000094969"/>
    </source>
</evidence>
<dbReference type="PANTHER" id="PTHR43166:SF9">
    <property type="entry name" value="GLUTAMATE_ASPARTATE IMPORT ATP-BINDING PROTEIN GLTL"/>
    <property type="match status" value="1"/>
</dbReference>
<dbReference type="SMART" id="SM00382">
    <property type="entry name" value="AAA"/>
    <property type="match status" value="1"/>
</dbReference>
<dbReference type="GO" id="GO:0005524">
    <property type="term" value="F:ATP binding"/>
    <property type="evidence" value="ECO:0007669"/>
    <property type="project" value="UniProtKB-KW"/>
</dbReference>
<accession>A0A1D7TWT1</accession>
<keyword evidence="8" id="KW-0472">Membrane</keyword>
<keyword evidence="7" id="KW-0029">Amino-acid transport</keyword>
<dbReference type="GO" id="GO:0016887">
    <property type="term" value="F:ATP hydrolysis activity"/>
    <property type="evidence" value="ECO:0007669"/>
    <property type="project" value="InterPro"/>
</dbReference>
<keyword evidence="4" id="KW-1003">Cell membrane</keyword>
<evidence type="ECO:0000259" key="9">
    <source>
        <dbReference type="PROSITE" id="PS50893"/>
    </source>
</evidence>
<dbReference type="OrthoDB" id="9802264at2"/>
<dbReference type="FunFam" id="3.40.50.300:FF:000020">
    <property type="entry name" value="Amino acid ABC transporter ATP-binding component"/>
    <property type="match status" value="1"/>
</dbReference>